<dbReference type="EMBL" id="CP035727">
    <property type="protein sequence ID" value="QIW22035.1"/>
    <property type="molecule type" value="Genomic_DNA"/>
</dbReference>
<dbReference type="InterPro" id="IPR019268">
    <property type="entry name" value="DUF2278"/>
</dbReference>
<reference evidence="2" key="1">
    <citation type="submission" date="2019-02" db="EMBL/GenBank/DDBJ databases">
        <title>Structural and Functional analysis of Lanthipeptide from Bacillus thuringiensis serovar andalousiensis B23193.</title>
        <authorList>
            <person name="Andreeva J.V."/>
            <person name="Grigoreva A."/>
        </authorList>
    </citation>
    <scope>NUCLEOTIDE SEQUENCE [LARGE SCALE GENOMIC DNA]</scope>
    <source>
        <strain evidence="2">B23193</strain>
    </source>
</reference>
<name>A0A6H0TNY6_BACTU</name>
<dbReference type="AlphaFoldDB" id="A0A6H0TNY6"/>
<sequence length="194" mass="22497">MIRLISISLQFSSVQKTLQQNHLESPHYQILMMSDENVKYRIVINAQSISKQPELLYLVDEKFDATAITILPTIDSGYTPICENNREIALGYIRSNLFDPSKMKILPSDLAGKNNDLHDLFNKYISKTIEEKATIYIYKSRFGPETKEDKIFHFKQINGIYNVHMNQGNKGIYHDGGILIQYKDHYWVAIFLAF</sequence>
<organism evidence="1 2">
    <name type="scientific">Bacillus thuringiensis serovar andalousiensis</name>
    <dbReference type="NCBI Taxonomy" id="257985"/>
    <lineage>
        <taxon>Bacteria</taxon>
        <taxon>Bacillati</taxon>
        <taxon>Bacillota</taxon>
        <taxon>Bacilli</taxon>
        <taxon>Bacillales</taxon>
        <taxon>Bacillaceae</taxon>
        <taxon>Bacillus</taxon>
        <taxon>Bacillus cereus group</taxon>
    </lineage>
</organism>
<proteinExistence type="predicted"/>
<evidence type="ECO:0000313" key="2">
    <source>
        <dbReference type="Proteomes" id="UP000501374"/>
    </source>
</evidence>
<dbReference type="Pfam" id="PF10042">
    <property type="entry name" value="DUF2278"/>
    <property type="match status" value="1"/>
</dbReference>
<gene>
    <name evidence="1" type="ORF">EVG22_28270</name>
</gene>
<protein>
    <submittedName>
        <fullName evidence="1">YukJ family protein</fullName>
    </submittedName>
</protein>
<dbReference type="Proteomes" id="UP000501374">
    <property type="component" value="Chromosome"/>
</dbReference>
<evidence type="ECO:0000313" key="1">
    <source>
        <dbReference type="EMBL" id="QIW22035.1"/>
    </source>
</evidence>
<accession>A0A6H0TNY6</accession>